<proteinExistence type="predicted"/>
<feature type="transmembrane region" description="Helical" evidence="8">
    <location>
        <begin position="44"/>
        <end position="65"/>
    </location>
</feature>
<dbReference type="InterPro" id="IPR044780">
    <property type="entry name" value="Heh2/Src1"/>
</dbReference>
<dbReference type="OrthoDB" id="341403at2759"/>
<dbReference type="InterPro" id="IPR041885">
    <property type="entry name" value="MAN1_winged_helix_dom"/>
</dbReference>
<evidence type="ECO:0000259" key="9">
    <source>
        <dbReference type="Pfam" id="PF09402"/>
    </source>
</evidence>
<evidence type="ECO:0000313" key="11">
    <source>
        <dbReference type="Proteomes" id="UP000029120"/>
    </source>
</evidence>
<dbReference type="PANTHER" id="PTHR47808">
    <property type="entry name" value="INNER NUCLEAR MEMBRANE PROTEIN HEH2-RELATED"/>
    <property type="match status" value="1"/>
</dbReference>
<evidence type="ECO:0000256" key="3">
    <source>
        <dbReference type="ARBA" id="ARBA00022692"/>
    </source>
</evidence>
<feature type="domain" description="Man1/Src1-like C-terminal" evidence="9">
    <location>
        <begin position="210"/>
        <end position="341"/>
    </location>
</feature>
<feature type="region of interest" description="Disordered" evidence="7">
    <location>
        <begin position="1"/>
        <end position="28"/>
    </location>
</feature>
<evidence type="ECO:0000256" key="6">
    <source>
        <dbReference type="ARBA" id="ARBA00023242"/>
    </source>
</evidence>
<accession>A0A087GNK7</accession>
<dbReference type="InterPro" id="IPR018996">
    <property type="entry name" value="Man1/Src1-like_C"/>
</dbReference>
<organism evidence="10 11">
    <name type="scientific">Arabis alpina</name>
    <name type="common">Alpine rock-cress</name>
    <dbReference type="NCBI Taxonomy" id="50452"/>
    <lineage>
        <taxon>Eukaryota</taxon>
        <taxon>Viridiplantae</taxon>
        <taxon>Streptophyta</taxon>
        <taxon>Embryophyta</taxon>
        <taxon>Tracheophyta</taxon>
        <taxon>Spermatophyta</taxon>
        <taxon>Magnoliopsida</taxon>
        <taxon>eudicotyledons</taxon>
        <taxon>Gunneridae</taxon>
        <taxon>Pentapetalae</taxon>
        <taxon>rosids</taxon>
        <taxon>malvids</taxon>
        <taxon>Brassicales</taxon>
        <taxon>Brassicaceae</taxon>
        <taxon>Arabideae</taxon>
        <taxon>Arabis</taxon>
    </lineage>
</organism>
<dbReference type="GO" id="GO:0034399">
    <property type="term" value="C:nuclear periphery"/>
    <property type="evidence" value="ECO:0007669"/>
    <property type="project" value="EnsemblPlants"/>
</dbReference>
<dbReference type="Gramene" id="KFK31459">
    <property type="protein sequence ID" value="KFK31459"/>
    <property type="gene ID" value="AALP_AA6G114400"/>
</dbReference>
<dbReference type="OMA" id="WVPENDV"/>
<keyword evidence="6" id="KW-0539">Nucleus</keyword>
<evidence type="ECO:0000256" key="1">
    <source>
        <dbReference type="ARBA" id="ARBA00004540"/>
    </source>
</evidence>
<comment type="subcellular location">
    <subcellularLocation>
        <location evidence="1">Nucleus inner membrane</location>
    </subcellularLocation>
</comment>
<dbReference type="Pfam" id="PF09402">
    <property type="entry name" value="MSC"/>
    <property type="match status" value="1"/>
</dbReference>
<protein>
    <recommendedName>
        <fullName evidence="9">Man1/Src1-like C-terminal domain-containing protein</fullName>
    </recommendedName>
</protein>
<name>A0A087GNK7_ARAAL</name>
<keyword evidence="3 8" id="KW-0812">Transmembrane</keyword>
<dbReference type="GO" id="GO:0005783">
    <property type="term" value="C:endoplasmic reticulum"/>
    <property type="evidence" value="ECO:0007669"/>
    <property type="project" value="TreeGrafter"/>
</dbReference>
<dbReference type="GO" id="GO:0071763">
    <property type="term" value="P:nuclear membrane organization"/>
    <property type="evidence" value="ECO:0007669"/>
    <property type="project" value="TreeGrafter"/>
</dbReference>
<evidence type="ECO:0000256" key="8">
    <source>
        <dbReference type="SAM" id="Phobius"/>
    </source>
</evidence>
<keyword evidence="11" id="KW-1185">Reference proteome</keyword>
<keyword evidence="4 8" id="KW-1133">Transmembrane helix</keyword>
<keyword evidence="2" id="KW-0597">Phosphoprotein</keyword>
<gene>
    <name evidence="10" type="ordered locus">AALP_Aa6g114400</name>
</gene>
<evidence type="ECO:0000256" key="7">
    <source>
        <dbReference type="SAM" id="MobiDB-lite"/>
    </source>
</evidence>
<dbReference type="GO" id="GO:0005637">
    <property type="term" value="C:nuclear inner membrane"/>
    <property type="evidence" value="ECO:0007669"/>
    <property type="project" value="UniProtKB-SubCell"/>
</dbReference>
<evidence type="ECO:0000256" key="4">
    <source>
        <dbReference type="ARBA" id="ARBA00022989"/>
    </source>
</evidence>
<keyword evidence="5 8" id="KW-0472">Membrane</keyword>
<dbReference type="GO" id="GO:0003682">
    <property type="term" value="F:chromatin binding"/>
    <property type="evidence" value="ECO:0007669"/>
    <property type="project" value="InterPro"/>
</dbReference>
<reference evidence="11" key="1">
    <citation type="journal article" date="2015" name="Nat. Plants">
        <title>Genome expansion of Arabis alpina linked with retrotransposition and reduced symmetric DNA methylation.</title>
        <authorList>
            <person name="Willing E.M."/>
            <person name="Rawat V."/>
            <person name="Mandakova T."/>
            <person name="Maumus F."/>
            <person name="James G.V."/>
            <person name="Nordstroem K.J."/>
            <person name="Becker C."/>
            <person name="Warthmann N."/>
            <person name="Chica C."/>
            <person name="Szarzynska B."/>
            <person name="Zytnicki M."/>
            <person name="Albani M.C."/>
            <person name="Kiefer C."/>
            <person name="Bergonzi S."/>
            <person name="Castaings L."/>
            <person name="Mateos J.L."/>
            <person name="Berns M.C."/>
            <person name="Bujdoso N."/>
            <person name="Piofczyk T."/>
            <person name="de Lorenzo L."/>
            <person name="Barrero-Sicilia C."/>
            <person name="Mateos I."/>
            <person name="Piednoel M."/>
            <person name="Hagmann J."/>
            <person name="Chen-Min-Tao R."/>
            <person name="Iglesias-Fernandez R."/>
            <person name="Schuster S.C."/>
            <person name="Alonso-Blanco C."/>
            <person name="Roudier F."/>
            <person name="Carbonero P."/>
            <person name="Paz-Ares J."/>
            <person name="Davis S.J."/>
            <person name="Pecinka A."/>
            <person name="Quesneville H."/>
            <person name="Colot V."/>
            <person name="Lysak M.A."/>
            <person name="Weigel D."/>
            <person name="Coupland G."/>
            <person name="Schneeberger K."/>
        </authorList>
    </citation>
    <scope>NUCLEOTIDE SEQUENCE [LARGE SCALE GENOMIC DNA]</scope>
    <source>
        <strain evidence="11">cv. Pajares</strain>
    </source>
</reference>
<dbReference type="PANTHER" id="PTHR47808:SF2">
    <property type="entry name" value="LEM DOMAIN-CONTAINING PROTEIN 2"/>
    <property type="match status" value="1"/>
</dbReference>
<evidence type="ECO:0000313" key="10">
    <source>
        <dbReference type="EMBL" id="KFK31459.1"/>
    </source>
</evidence>
<dbReference type="eggNOG" id="ENOG502QSU0">
    <property type="taxonomic scope" value="Eukaryota"/>
</dbReference>
<sequence length="385" mass="44212">MDSIPRKRPKSETRISKRNPKSSPSPIKSLLEPSESFFPSKEEFVRLLIVLLVACVVAFACSFLAKSLSSNPISFCDSNFDSIDSDLDLCEPCPINGECYQGKLQCNHGYRQQGNLCVEGGEINESTKKLVGHFERKVCEAYAHNECYGTGTIWVPENDVWNDLRVNGFMNNLDEPAYDFVKGKAVEAIAELLEKRTNSNGINELKCPESLMESYKPLTCRIHQWLLEHIFIISSSCAMLLGCAILLRKIQRKRYFSHRVEELYDQVCHFLEENAVASNSADSTNCEPWVIASRLRDHLLLPRERRDPQLWSKVEELIKEDSRIDRYNKVVKGEQKVVWEWQVEGSLNLSKLKKRRETQKKVRQIIDSSTLLQENYNRRIAEASS</sequence>
<evidence type="ECO:0000256" key="5">
    <source>
        <dbReference type="ARBA" id="ARBA00023136"/>
    </source>
</evidence>
<feature type="transmembrane region" description="Helical" evidence="8">
    <location>
        <begin position="225"/>
        <end position="247"/>
    </location>
</feature>
<dbReference type="Proteomes" id="UP000029120">
    <property type="component" value="Chromosome 6"/>
</dbReference>
<dbReference type="EMBL" id="CM002874">
    <property type="protein sequence ID" value="KFK31459.1"/>
    <property type="molecule type" value="Genomic_DNA"/>
</dbReference>
<dbReference type="Gene3D" id="1.10.10.1180">
    <property type="entry name" value="MAN1, winged-helix domain"/>
    <property type="match status" value="1"/>
</dbReference>
<dbReference type="AlphaFoldDB" id="A0A087GNK7"/>
<evidence type="ECO:0000256" key="2">
    <source>
        <dbReference type="ARBA" id="ARBA00022553"/>
    </source>
</evidence>